<dbReference type="NCBIfam" id="NF033788">
    <property type="entry name" value="HTH_metalloreg"/>
    <property type="match status" value="1"/>
</dbReference>
<gene>
    <name evidence="5" type="ORF">AT959_14630</name>
</gene>
<dbReference type="InterPro" id="IPR001845">
    <property type="entry name" value="HTH_ArsR_DNA-bd_dom"/>
</dbReference>
<dbReference type="STRING" id="281362.AT959_14630"/>
<sequence>MESKTAVTALGALAHATRLEIFRLLVRAGAAGLSVGKIAEALAIEANGRLSFHLKELVAAGLAVARQEGRFIYYSTDYAAMNELLRYLTEDCCGGQPCGEAVDLCHPEICP</sequence>
<feature type="domain" description="HTH arsR-type" evidence="4">
    <location>
        <begin position="1"/>
        <end position="96"/>
    </location>
</feature>
<dbReference type="GO" id="GO:0003700">
    <property type="term" value="F:DNA-binding transcription factor activity"/>
    <property type="evidence" value="ECO:0007669"/>
    <property type="project" value="InterPro"/>
</dbReference>
<evidence type="ECO:0000256" key="3">
    <source>
        <dbReference type="ARBA" id="ARBA00023163"/>
    </source>
</evidence>
<keyword evidence="6" id="KW-1185">Reference proteome</keyword>
<dbReference type="RefSeq" id="WP_066884298.1">
    <property type="nucleotide sequence ID" value="NZ_LODL01000021.1"/>
</dbReference>
<dbReference type="Gene3D" id="1.10.10.10">
    <property type="entry name" value="Winged helix-like DNA-binding domain superfamily/Winged helix DNA-binding domain"/>
    <property type="match status" value="1"/>
</dbReference>
<dbReference type="EMBL" id="LODL01000021">
    <property type="protein sequence ID" value="KXB30558.1"/>
    <property type="molecule type" value="Genomic_DNA"/>
</dbReference>
<dbReference type="SMART" id="SM00418">
    <property type="entry name" value="HTH_ARSR"/>
    <property type="match status" value="1"/>
</dbReference>
<dbReference type="GO" id="GO:0003677">
    <property type="term" value="F:DNA binding"/>
    <property type="evidence" value="ECO:0007669"/>
    <property type="project" value="UniProtKB-KW"/>
</dbReference>
<dbReference type="CDD" id="cd00090">
    <property type="entry name" value="HTH_ARSR"/>
    <property type="match status" value="1"/>
</dbReference>
<keyword evidence="1" id="KW-0805">Transcription regulation</keyword>
<evidence type="ECO:0000256" key="1">
    <source>
        <dbReference type="ARBA" id="ARBA00023015"/>
    </source>
</evidence>
<evidence type="ECO:0000313" key="6">
    <source>
        <dbReference type="Proteomes" id="UP000070186"/>
    </source>
</evidence>
<accession>A0A133XI07</accession>
<dbReference type="InterPro" id="IPR011991">
    <property type="entry name" value="ArsR-like_HTH"/>
</dbReference>
<dbReference type="Proteomes" id="UP000070186">
    <property type="component" value="Unassembled WGS sequence"/>
</dbReference>
<dbReference type="PROSITE" id="PS50987">
    <property type="entry name" value="HTH_ARSR_2"/>
    <property type="match status" value="1"/>
</dbReference>
<name>A0A133XI07_9RHOO</name>
<evidence type="ECO:0000313" key="5">
    <source>
        <dbReference type="EMBL" id="KXB30558.1"/>
    </source>
</evidence>
<dbReference type="PANTHER" id="PTHR43132:SF2">
    <property type="entry name" value="ARSENICAL RESISTANCE OPERON REPRESSOR ARSR-RELATED"/>
    <property type="match status" value="1"/>
</dbReference>
<organism evidence="5 6">
    <name type="scientific">Dechloromonas denitrificans</name>
    <dbReference type="NCBI Taxonomy" id="281362"/>
    <lineage>
        <taxon>Bacteria</taxon>
        <taxon>Pseudomonadati</taxon>
        <taxon>Pseudomonadota</taxon>
        <taxon>Betaproteobacteria</taxon>
        <taxon>Rhodocyclales</taxon>
        <taxon>Azonexaceae</taxon>
        <taxon>Dechloromonas</taxon>
    </lineage>
</organism>
<evidence type="ECO:0000256" key="2">
    <source>
        <dbReference type="ARBA" id="ARBA00023125"/>
    </source>
</evidence>
<dbReference type="InterPro" id="IPR036388">
    <property type="entry name" value="WH-like_DNA-bd_sf"/>
</dbReference>
<protein>
    <submittedName>
        <fullName evidence="5">ArsR family transcriptional regulator</fullName>
    </submittedName>
</protein>
<dbReference type="Pfam" id="PF12840">
    <property type="entry name" value="HTH_20"/>
    <property type="match status" value="1"/>
</dbReference>
<dbReference type="SUPFAM" id="SSF46785">
    <property type="entry name" value="Winged helix' DNA-binding domain"/>
    <property type="match status" value="1"/>
</dbReference>
<comment type="caution">
    <text evidence="5">The sequence shown here is derived from an EMBL/GenBank/DDBJ whole genome shotgun (WGS) entry which is preliminary data.</text>
</comment>
<proteinExistence type="predicted"/>
<reference evidence="5 6" key="1">
    <citation type="submission" date="2015-12" db="EMBL/GenBank/DDBJ databases">
        <title>Nitrous oxide reduction kinetics distinguish bacteria harboring typical versus atypical NosZ.</title>
        <authorList>
            <person name="Yoon S."/>
            <person name="Nissen S."/>
            <person name="Park D."/>
            <person name="Sanford R.A."/>
            <person name="Loeffler F.E."/>
        </authorList>
    </citation>
    <scope>NUCLEOTIDE SEQUENCE [LARGE SCALE GENOMIC DNA]</scope>
    <source>
        <strain evidence="5 6">ATCC BAA-841</strain>
    </source>
</reference>
<evidence type="ECO:0000259" key="4">
    <source>
        <dbReference type="PROSITE" id="PS50987"/>
    </source>
</evidence>
<dbReference type="PRINTS" id="PR00778">
    <property type="entry name" value="HTHARSR"/>
</dbReference>
<dbReference type="InterPro" id="IPR036390">
    <property type="entry name" value="WH_DNA-bd_sf"/>
</dbReference>
<keyword evidence="2" id="KW-0238">DNA-binding</keyword>
<dbReference type="AlphaFoldDB" id="A0A133XI07"/>
<dbReference type="PANTHER" id="PTHR43132">
    <property type="entry name" value="ARSENICAL RESISTANCE OPERON REPRESSOR ARSR-RELATED"/>
    <property type="match status" value="1"/>
</dbReference>
<dbReference type="InterPro" id="IPR051011">
    <property type="entry name" value="Metal_resp_trans_reg"/>
</dbReference>
<keyword evidence="3" id="KW-0804">Transcription</keyword>